<evidence type="ECO:0000313" key="11">
    <source>
        <dbReference type="EMBL" id="KAF2078514.1"/>
    </source>
</evidence>
<dbReference type="PANTHER" id="PTHR14083">
    <property type="entry name" value="YIP1 INTERACTING FACTOR HOMOLOG YIF1 PROTEIN"/>
    <property type="match status" value="1"/>
</dbReference>
<keyword evidence="7 9" id="KW-0333">Golgi apparatus</keyword>
<comment type="caution">
    <text evidence="11">The sequence shown here is derived from an EMBL/GenBank/DDBJ whole genome shotgun (WGS) entry which is preliminary data.</text>
</comment>
<feature type="transmembrane region" description="Helical" evidence="9">
    <location>
        <begin position="282"/>
        <end position="299"/>
    </location>
</feature>
<dbReference type="GO" id="GO:0005793">
    <property type="term" value="C:endoplasmic reticulum-Golgi intermediate compartment"/>
    <property type="evidence" value="ECO:0007669"/>
    <property type="project" value="UniProtKB-UniRule"/>
</dbReference>
<gene>
    <name evidence="11" type="ORF">CYY_000139</name>
</gene>
<keyword evidence="4 9" id="KW-0256">Endoplasmic reticulum</keyword>
<keyword evidence="12" id="KW-1185">Reference proteome</keyword>
<dbReference type="GO" id="GO:0006888">
    <property type="term" value="P:endoplasmic reticulum to Golgi vesicle-mediated transport"/>
    <property type="evidence" value="ECO:0007669"/>
    <property type="project" value="UniProtKB-UniRule"/>
</dbReference>
<comment type="similarity">
    <text evidence="1 9">Belongs to the YIF1 family.</text>
</comment>
<keyword evidence="8 9" id="KW-0472">Membrane</keyword>
<dbReference type="AlphaFoldDB" id="A0A8J4Q455"/>
<feature type="compositionally biased region" description="Polar residues" evidence="10">
    <location>
        <begin position="40"/>
        <end position="54"/>
    </location>
</feature>
<dbReference type="GO" id="GO:0005789">
    <property type="term" value="C:endoplasmic reticulum membrane"/>
    <property type="evidence" value="ECO:0007669"/>
    <property type="project" value="UniProtKB-SubCell"/>
</dbReference>
<dbReference type="GO" id="GO:0015031">
    <property type="term" value="P:protein transport"/>
    <property type="evidence" value="ECO:0007669"/>
    <property type="project" value="UniProtKB-KW"/>
</dbReference>
<evidence type="ECO:0000256" key="4">
    <source>
        <dbReference type="ARBA" id="ARBA00022824"/>
    </source>
</evidence>
<evidence type="ECO:0000256" key="10">
    <source>
        <dbReference type="SAM" id="MobiDB-lite"/>
    </source>
</evidence>
<keyword evidence="6 9" id="KW-1133">Transmembrane helix</keyword>
<evidence type="ECO:0000256" key="5">
    <source>
        <dbReference type="ARBA" id="ARBA00022927"/>
    </source>
</evidence>
<evidence type="ECO:0000256" key="6">
    <source>
        <dbReference type="ARBA" id="ARBA00022989"/>
    </source>
</evidence>
<evidence type="ECO:0000313" key="12">
    <source>
        <dbReference type="Proteomes" id="UP000695562"/>
    </source>
</evidence>
<feature type="region of interest" description="Disordered" evidence="10">
    <location>
        <begin position="95"/>
        <end position="114"/>
    </location>
</feature>
<evidence type="ECO:0000256" key="8">
    <source>
        <dbReference type="ARBA" id="ARBA00023136"/>
    </source>
</evidence>
<organism evidence="11 12">
    <name type="scientific">Polysphondylium violaceum</name>
    <dbReference type="NCBI Taxonomy" id="133409"/>
    <lineage>
        <taxon>Eukaryota</taxon>
        <taxon>Amoebozoa</taxon>
        <taxon>Evosea</taxon>
        <taxon>Eumycetozoa</taxon>
        <taxon>Dictyostelia</taxon>
        <taxon>Dictyosteliales</taxon>
        <taxon>Dictyosteliaceae</taxon>
        <taxon>Polysphondylium</taxon>
    </lineage>
</organism>
<dbReference type="Pfam" id="PF03878">
    <property type="entry name" value="YIF1"/>
    <property type="match status" value="1"/>
</dbReference>
<accession>A0A8J4Q455</accession>
<feature type="transmembrane region" description="Helical" evidence="9">
    <location>
        <begin position="210"/>
        <end position="230"/>
    </location>
</feature>
<keyword evidence="3 9" id="KW-0812">Transmembrane</keyword>
<feature type="region of interest" description="Disordered" evidence="10">
    <location>
        <begin position="1"/>
        <end position="84"/>
    </location>
</feature>
<dbReference type="GO" id="GO:0030134">
    <property type="term" value="C:COPII-coated ER to Golgi transport vesicle"/>
    <property type="evidence" value="ECO:0007669"/>
    <property type="project" value="TreeGrafter"/>
</dbReference>
<dbReference type="OrthoDB" id="337750at2759"/>
<evidence type="ECO:0000256" key="7">
    <source>
        <dbReference type="ARBA" id="ARBA00023034"/>
    </source>
</evidence>
<reference evidence="11" key="1">
    <citation type="submission" date="2020-01" db="EMBL/GenBank/DDBJ databases">
        <title>Development of genomics and gene disruption for Polysphondylium violaceum indicates a role for the polyketide synthase stlB in stalk morphogenesis.</title>
        <authorList>
            <person name="Narita B."/>
            <person name="Kawabe Y."/>
            <person name="Kin K."/>
            <person name="Saito T."/>
            <person name="Gibbs R."/>
            <person name="Kuspa A."/>
            <person name="Muzny D."/>
            <person name="Queller D."/>
            <person name="Richards S."/>
            <person name="Strassman J."/>
            <person name="Sucgang R."/>
            <person name="Worley K."/>
            <person name="Schaap P."/>
        </authorList>
    </citation>
    <scope>NUCLEOTIDE SEQUENCE</scope>
    <source>
        <strain evidence="11">QSvi11</strain>
    </source>
</reference>
<dbReference type="InterPro" id="IPR005578">
    <property type="entry name" value="Yif1_fam"/>
</dbReference>
<proteinExistence type="inferred from homology"/>
<dbReference type="PANTHER" id="PTHR14083:SF0">
    <property type="entry name" value="YIP1D-INTERACTING FACTOR 1, ISOFORM C"/>
    <property type="match status" value="1"/>
</dbReference>
<feature type="transmembrane region" description="Helical" evidence="9">
    <location>
        <begin position="242"/>
        <end position="262"/>
    </location>
</feature>
<dbReference type="EMBL" id="AJWJ01000003">
    <property type="protein sequence ID" value="KAF2078514.1"/>
    <property type="molecule type" value="Genomic_DNA"/>
</dbReference>
<evidence type="ECO:0000256" key="1">
    <source>
        <dbReference type="ARBA" id="ARBA00009727"/>
    </source>
</evidence>
<comment type="function">
    <text evidence="9">Has a role in transport between endoplasmic reticulum and Golgi.</text>
</comment>
<comment type="subcellular location">
    <subcellularLocation>
        <location evidence="9">Endoplasmic reticulum membrane</location>
        <topology evidence="9">Multi-pass membrane protein</topology>
    </subcellularLocation>
    <subcellularLocation>
        <location evidence="9">Golgi apparatus membrane</location>
        <topology evidence="9">Multi-pass membrane protein</topology>
    </subcellularLocation>
</comment>
<keyword evidence="2 9" id="KW-0813">Transport</keyword>
<feature type="compositionally biased region" description="Low complexity" evidence="10">
    <location>
        <begin position="95"/>
        <end position="105"/>
    </location>
</feature>
<evidence type="ECO:0000256" key="2">
    <source>
        <dbReference type="ARBA" id="ARBA00022448"/>
    </source>
</evidence>
<feature type="compositionally biased region" description="Low complexity" evidence="10">
    <location>
        <begin position="55"/>
        <end position="75"/>
    </location>
</feature>
<feature type="compositionally biased region" description="Low complexity" evidence="10">
    <location>
        <begin position="1"/>
        <end position="19"/>
    </location>
</feature>
<sequence>MEYRGNNNNNNYQQGGDQNHSAFYPSMDQYSQQQQQQQQSPPTQGNSGFFNQPHNNSNNSNSNYNSPPNSGYYGNTSPMGYGNDQQQQQYYRNDVPQNYNNQNNNGFSDPKQFISQISDNPLTQAGLSYGINYGQSLLSGGKEYVDSNFGKYISFSTLKSYFNVNNSYVFNKIKLVLFPFSQRTWKRRIHRANDVDTYLPPRDDINAPDLYIPLMAFITYFLLYGFQLGIQEKFSPDHLGGLITRGIIFWIVELLAFKLGFFFTNSASIPIYDMISYSGYKYVLLVITTIISILFGGYISFIAKCILSVCLGYFILKTIRLVFSSGNHSGMNIHPEGTEKKNYFVFLFSIFQALLCFVL</sequence>
<protein>
    <recommendedName>
        <fullName evidence="9">Protein YIF1</fullName>
    </recommendedName>
</protein>
<evidence type="ECO:0000256" key="3">
    <source>
        <dbReference type="ARBA" id="ARBA00022692"/>
    </source>
</evidence>
<evidence type="ECO:0000256" key="9">
    <source>
        <dbReference type="RuleBase" id="RU368073"/>
    </source>
</evidence>
<dbReference type="Proteomes" id="UP000695562">
    <property type="component" value="Unassembled WGS sequence"/>
</dbReference>
<dbReference type="GO" id="GO:0000139">
    <property type="term" value="C:Golgi membrane"/>
    <property type="evidence" value="ECO:0007669"/>
    <property type="project" value="UniProtKB-SubCell"/>
</dbReference>
<name>A0A8J4Q455_9MYCE</name>
<keyword evidence="5 9" id="KW-0653">Protein transport</keyword>